<dbReference type="EMBL" id="JAPWIE010000006">
    <property type="protein sequence ID" value="MCZ4552241.1"/>
    <property type="molecule type" value="Genomic_DNA"/>
</dbReference>
<proteinExistence type="predicted"/>
<gene>
    <name evidence="1" type="ORF">O4213_19765</name>
</gene>
<evidence type="ECO:0000313" key="2">
    <source>
        <dbReference type="Proteomes" id="UP001067235"/>
    </source>
</evidence>
<reference evidence="1" key="1">
    <citation type="submission" date="2022-12" db="EMBL/GenBank/DDBJ databases">
        <authorList>
            <person name="Krivoruchko A.V."/>
            <person name="Elkin A."/>
        </authorList>
    </citation>
    <scope>NUCLEOTIDE SEQUENCE</scope>
    <source>
        <strain evidence="1">IEGM 1388</strain>
    </source>
</reference>
<name>A0ABT4N1E3_GORRU</name>
<accession>A0ABT4N1E3</accession>
<dbReference type="RefSeq" id="WP_301573027.1">
    <property type="nucleotide sequence ID" value="NZ_JAPWIE010000006.1"/>
</dbReference>
<keyword evidence="2" id="KW-1185">Reference proteome</keyword>
<dbReference type="Proteomes" id="UP001067235">
    <property type="component" value="Unassembled WGS sequence"/>
</dbReference>
<protein>
    <submittedName>
        <fullName evidence="1">Uncharacterized protein</fullName>
    </submittedName>
</protein>
<comment type="caution">
    <text evidence="1">The sequence shown here is derived from an EMBL/GenBank/DDBJ whole genome shotgun (WGS) entry which is preliminary data.</text>
</comment>
<evidence type="ECO:0000313" key="1">
    <source>
        <dbReference type="EMBL" id="MCZ4552241.1"/>
    </source>
</evidence>
<organism evidence="1 2">
    <name type="scientific">Gordonia rubripertincta</name>
    <name type="common">Rhodococcus corallinus</name>
    <dbReference type="NCBI Taxonomy" id="36822"/>
    <lineage>
        <taxon>Bacteria</taxon>
        <taxon>Bacillati</taxon>
        <taxon>Actinomycetota</taxon>
        <taxon>Actinomycetes</taxon>
        <taxon>Mycobacteriales</taxon>
        <taxon>Gordoniaceae</taxon>
        <taxon>Gordonia</taxon>
    </lineage>
</organism>
<sequence>MDVLNPSPALCLPQAMWLVYRVVAAKPDLGQDGILELVTPKSMRAGAPQQGAHARRALTALREFRLIHEDADGLYQAHETRDAFEFRRLLRRRLVVPPDNIGAGFEGAPDLRSALVWLMRQSPMVPLHYQVNVQTNMPVGLFTNDTRWNGFRWWSQAMGFGREALKTLVTDADSKAMIVPDPTVAVIDAIRHPFGDALPSGEQIPIEKLLDFLRLELPVLPGHPSATYPGFEDDGKRAIAALGLALSSAEQQQILTMGYQSDPSGVLALPDTQNFRKDRYVSNVTIKEW</sequence>